<keyword evidence="1" id="KW-0472">Membrane</keyword>
<proteinExistence type="predicted"/>
<gene>
    <name evidence="2" type="ORF">SLEP1_g38310</name>
</gene>
<name>A0AAV5KY42_9ROSI</name>
<keyword evidence="1" id="KW-0812">Transmembrane</keyword>
<keyword evidence="3" id="KW-1185">Reference proteome</keyword>
<dbReference type="AlphaFoldDB" id="A0AAV5KY42"/>
<keyword evidence="1" id="KW-1133">Transmembrane helix</keyword>
<dbReference type="EMBL" id="BPVZ01000082">
    <property type="protein sequence ID" value="GKV29375.1"/>
    <property type="molecule type" value="Genomic_DNA"/>
</dbReference>
<dbReference type="Proteomes" id="UP001054252">
    <property type="component" value="Unassembled WGS sequence"/>
</dbReference>
<protein>
    <submittedName>
        <fullName evidence="2">Uncharacterized protein</fullName>
    </submittedName>
</protein>
<comment type="caution">
    <text evidence="2">The sequence shown here is derived from an EMBL/GenBank/DDBJ whole genome shotgun (WGS) entry which is preliminary data.</text>
</comment>
<evidence type="ECO:0000313" key="2">
    <source>
        <dbReference type="EMBL" id="GKV29375.1"/>
    </source>
</evidence>
<reference evidence="2 3" key="1">
    <citation type="journal article" date="2021" name="Commun. Biol.">
        <title>The genome of Shorea leprosula (Dipterocarpaceae) highlights the ecological relevance of drought in aseasonal tropical rainforests.</title>
        <authorList>
            <person name="Ng K.K.S."/>
            <person name="Kobayashi M.J."/>
            <person name="Fawcett J.A."/>
            <person name="Hatakeyama M."/>
            <person name="Paape T."/>
            <person name="Ng C.H."/>
            <person name="Ang C.C."/>
            <person name="Tnah L.H."/>
            <person name="Lee C.T."/>
            <person name="Nishiyama T."/>
            <person name="Sese J."/>
            <person name="O'Brien M.J."/>
            <person name="Copetti D."/>
            <person name="Mohd Noor M.I."/>
            <person name="Ong R.C."/>
            <person name="Putra M."/>
            <person name="Sireger I.Z."/>
            <person name="Indrioko S."/>
            <person name="Kosugi Y."/>
            <person name="Izuno A."/>
            <person name="Isagi Y."/>
            <person name="Lee S.L."/>
            <person name="Shimizu K.K."/>
        </authorList>
    </citation>
    <scope>NUCLEOTIDE SEQUENCE [LARGE SCALE GENOMIC DNA]</scope>
    <source>
        <strain evidence="2">214</strain>
    </source>
</reference>
<evidence type="ECO:0000256" key="1">
    <source>
        <dbReference type="SAM" id="Phobius"/>
    </source>
</evidence>
<evidence type="ECO:0000313" key="3">
    <source>
        <dbReference type="Proteomes" id="UP001054252"/>
    </source>
</evidence>
<accession>A0AAV5KY42</accession>
<feature type="transmembrane region" description="Helical" evidence="1">
    <location>
        <begin position="21"/>
        <end position="38"/>
    </location>
</feature>
<organism evidence="2 3">
    <name type="scientific">Rubroshorea leprosula</name>
    <dbReference type="NCBI Taxonomy" id="152421"/>
    <lineage>
        <taxon>Eukaryota</taxon>
        <taxon>Viridiplantae</taxon>
        <taxon>Streptophyta</taxon>
        <taxon>Embryophyta</taxon>
        <taxon>Tracheophyta</taxon>
        <taxon>Spermatophyta</taxon>
        <taxon>Magnoliopsida</taxon>
        <taxon>eudicotyledons</taxon>
        <taxon>Gunneridae</taxon>
        <taxon>Pentapetalae</taxon>
        <taxon>rosids</taxon>
        <taxon>malvids</taxon>
        <taxon>Malvales</taxon>
        <taxon>Dipterocarpaceae</taxon>
        <taxon>Rubroshorea</taxon>
    </lineage>
</organism>
<sequence length="123" mass="14054">MNKIIRGGYEEDGDKEEEKKVVKVATLLFVIGLVIYQINKPLLPMILNPVDEEVQGLNKTLRKKANIKVGKENQGPERMDKLFILSTMRLGHRRTLQLPKEIGSSNPNEEQSDPMLLCMSMYQ</sequence>